<dbReference type="Gene3D" id="1.20.120.330">
    <property type="entry name" value="Nucleotidyltransferases domain 2"/>
    <property type="match status" value="1"/>
</dbReference>
<dbReference type="PROSITE" id="PS50910">
    <property type="entry name" value="HEPN"/>
    <property type="match status" value="1"/>
</dbReference>
<dbReference type="AlphaFoldDB" id="A0A0W8FSG4"/>
<reference evidence="2" key="1">
    <citation type="journal article" date="2015" name="Proc. Natl. Acad. Sci. U.S.A.">
        <title>Networks of energetic and metabolic interactions define dynamics in microbial communities.</title>
        <authorList>
            <person name="Embree M."/>
            <person name="Liu J.K."/>
            <person name="Al-Bassam M.M."/>
            <person name="Zengler K."/>
        </authorList>
    </citation>
    <scope>NUCLEOTIDE SEQUENCE</scope>
</reference>
<sequence>MNKSRKIEYWLDIAQYDMDTARAMHENGRYLYAVFMCQQATEKILKANYIQKFDNEAPMTHNIIYLANILDMKLSPEQNETVSTLTAYYIEGRYPSYKKKLSILVDSNKSYTLLKQTEVLFQWLKSLLQS</sequence>
<name>A0A0W8FSG4_9ZZZZ</name>
<gene>
    <name evidence="2" type="ORF">ASZ90_006376</name>
</gene>
<evidence type="ECO:0000259" key="1">
    <source>
        <dbReference type="PROSITE" id="PS50910"/>
    </source>
</evidence>
<evidence type="ECO:0000313" key="2">
    <source>
        <dbReference type="EMBL" id="KUG23821.1"/>
    </source>
</evidence>
<comment type="caution">
    <text evidence="2">The sequence shown here is derived from an EMBL/GenBank/DDBJ whole genome shotgun (WGS) entry which is preliminary data.</text>
</comment>
<dbReference type="EMBL" id="LNQE01000885">
    <property type="protein sequence ID" value="KUG23821.1"/>
    <property type="molecule type" value="Genomic_DNA"/>
</dbReference>
<dbReference type="SUPFAM" id="SSF81593">
    <property type="entry name" value="Nucleotidyltransferase substrate binding subunit/domain"/>
    <property type="match status" value="1"/>
</dbReference>
<dbReference type="SMART" id="SM00748">
    <property type="entry name" value="HEPN"/>
    <property type="match status" value="1"/>
</dbReference>
<feature type="domain" description="HEPN" evidence="1">
    <location>
        <begin position="11"/>
        <end position="120"/>
    </location>
</feature>
<organism evidence="2">
    <name type="scientific">hydrocarbon metagenome</name>
    <dbReference type="NCBI Taxonomy" id="938273"/>
    <lineage>
        <taxon>unclassified sequences</taxon>
        <taxon>metagenomes</taxon>
        <taxon>ecological metagenomes</taxon>
    </lineage>
</organism>
<dbReference type="Pfam" id="PF05168">
    <property type="entry name" value="HEPN"/>
    <property type="match status" value="1"/>
</dbReference>
<proteinExistence type="predicted"/>
<protein>
    <recommendedName>
        <fullName evidence="1">HEPN domain-containing protein</fullName>
    </recommendedName>
</protein>
<accession>A0A0W8FSG4</accession>
<dbReference type="InterPro" id="IPR007842">
    <property type="entry name" value="HEPN_dom"/>
</dbReference>